<dbReference type="PANTHER" id="PTHR34835:SF90">
    <property type="entry name" value="AMINOTRANSFERASE-LIKE PLANT MOBILE DOMAIN-CONTAINING PROTEIN"/>
    <property type="match status" value="1"/>
</dbReference>
<evidence type="ECO:0008006" key="4">
    <source>
        <dbReference type="Google" id="ProtNLM"/>
    </source>
</evidence>
<comment type="caution">
    <text evidence="2">The sequence shown here is derived from an EMBL/GenBank/DDBJ whole genome shotgun (WGS) entry which is preliminary data.</text>
</comment>
<feature type="region of interest" description="Disordered" evidence="1">
    <location>
        <begin position="1"/>
        <end position="83"/>
    </location>
</feature>
<feature type="region of interest" description="Disordered" evidence="1">
    <location>
        <begin position="559"/>
        <end position="683"/>
    </location>
</feature>
<feature type="compositionally biased region" description="Acidic residues" evidence="1">
    <location>
        <begin position="440"/>
        <end position="454"/>
    </location>
</feature>
<keyword evidence="3" id="KW-1185">Reference proteome</keyword>
<dbReference type="Proteomes" id="UP001408789">
    <property type="component" value="Unassembled WGS sequence"/>
</dbReference>
<proteinExistence type="predicted"/>
<evidence type="ECO:0000256" key="1">
    <source>
        <dbReference type="SAM" id="MobiDB-lite"/>
    </source>
</evidence>
<feature type="compositionally biased region" description="Basic and acidic residues" evidence="1">
    <location>
        <begin position="400"/>
        <end position="429"/>
    </location>
</feature>
<feature type="compositionally biased region" description="Acidic residues" evidence="1">
    <location>
        <begin position="19"/>
        <end position="28"/>
    </location>
</feature>
<feature type="region of interest" description="Disordered" evidence="1">
    <location>
        <begin position="400"/>
        <end position="495"/>
    </location>
</feature>
<name>A0AAP0DX44_9ASTR</name>
<accession>A0AAP0DX44</accession>
<feature type="compositionally biased region" description="Basic and acidic residues" evidence="1">
    <location>
        <begin position="579"/>
        <end position="677"/>
    </location>
</feature>
<organism evidence="2 3">
    <name type="scientific">Deinandra increscens subsp. villosa</name>
    <dbReference type="NCBI Taxonomy" id="3103831"/>
    <lineage>
        <taxon>Eukaryota</taxon>
        <taxon>Viridiplantae</taxon>
        <taxon>Streptophyta</taxon>
        <taxon>Embryophyta</taxon>
        <taxon>Tracheophyta</taxon>
        <taxon>Spermatophyta</taxon>
        <taxon>Magnoliopsida</taxon>
        <taxon>eudicotyledons</taxon>
        <taxon>Gunneridae</taxon>
        <taxon>Pentapetalae</taxon>
        <taxon>asterids</taxon>
        <taxon>campanulids</taxon>
        <taxon>Asterales</taxon>
        <taxon>Asteraceae</taxon>
        <taxon>Asteroideae</taxon>
        <taxon>Heliantheae alliance</taxon>
        <taxon>Madieae</taxon>
        <taxon>Madiinae</taxon>
        <taxon>Deinandra</taxon>
    </lineage>
</organism>
<gene>
    <name evidence="2" type="ORF">SSX86_002785</name>
</gene>
<evidence type="ECO:0000313" key="3">
    <source>
        <dbReference type="Proteomes" id="UP001408789"/>
    </source>
</evidence>
<dbReference type="InterPro" id="IPR038765">
    <property type="entry name" value="Papain-like_cys_pep_sf"/>
</dbReference>
<sequence>MKLSNTKNNNDKSTPFLVDEMESEESEDNLTLNQQFKKTRKMKKIKLDNQEQEVSNKKKRKKFDVEKTDLDNQEQEVSNKKKRKKFDVEKTDLVRLGNSVHRIMRLKYIVMIRKTKKIKLVKVRKVLIRKKERSPKNQKDSLYIISTVVKKIVMRCSSGNLISVINALTDEQRKAVKDMGFKSILKLSIHSIPTSLGFYILRNYDPSTNEIYDGEDRILISSELIQEVFRISNGGKPVLHCEKPQITNPVVAEFRSQFHLEELSNIFTIKRFSNHMIQDDKESGRIFKINFLVMLFTVIGEAMGSNKINQRFLMTITQKSSVKKLNWCDYIIYCLKKTRRTWKGPEHYCGPLLVLVVLYVYEKERRKTKKNLSLRQITYSKLNDYEKELDIALRKEACEVSSSSEKESEDEKEKPKAKIKKEGLSNERMIKKKGSKISEGLEDATEDATEESEDEKEKPKAKIKKGLSNERMIKKKGSKISEGLEDATEDATEDLPATEEVWAKMLEKELQDFDKHANKICLLLGKASKDYPEGALIVEKHDEWKFLLKKYFESVGNEKHGAANEREVDECFIGGPQLEKNENEHVKDDTKDGEPDDTHVNLNKDETKEGKTDETEESLKKDEAKDGKTDETKEGETDETHESLKQNETKDGKTDDTESSLKKHETKDMGTDEKKDEEPESSFFSMTSSMIEHIDDSIAGHNEKMISNYIGAPGFDLHLSQPTPPSQESNVETSVLGSITEQGNEVVDFQEKVILFLFIETVDKNVNNNSIVLYNKETEMKKLVSDLVENINKDDILNKKESEVKKTEVAKIAKGVLENEKAKKDVFEKLKRPTNVIKTKDLQLQKKDMAGGKIVGTHIDQLKAKKQFNVPNAPKEVQKETGKGNVVLNTKQAEQKNIEVAKKEKKVVGTHIDQLKAKKQFNVPNAPKETADVQKKVEAGQKIANDLLLMVQKNTLDLVKEHTMKEQTMKAIKDHQMKAKTNEQNLGMVLQTLPILQPEVDQFVTPQREVLCMAQPLSAVKPIVIDERPKRKRAKAGVLCSPFMERPVVLEEKRTKTENDISQFIFAAHGPTWDILFSLTDCITVLKFQMETMRMGIEVHVDVINAWSHILNHEEQFRDKGNPNRLFCTSPMIHRDTFQKDESIMLKEFTSNMNELLRKERLKDITEHDMVIVPMIQSHHFYMVSFNLKEAKAVIIDNSASKEYEAKYQGNPEKLKITFEKYLESISHPKAKSFKKSTLKRLEMDWRTENNHIDCGIFLMRHMETYLGIDDWNCGFDKEENGNHPMLIEDLRRKYIAKILLHDTNESKEFTVDLMKKYAEIPGNQKRKLQMTSIQKNYREAT</sequence>
<dbReference type="SUPFAM" id="SSF54001">
    <property type="entry name" value="Cysteine proteinases"/>
    <property type="match status" value="1"/>
</dbReference>
<dbReference type="EMBL" id="JBCNJP010000006">
    <property type="protein sequence ID" value="KAK9078728.1"/>
    <property type="molecule type" value="Genomic_DNA"/>
</dbReference>
<feature type="compositionally biased region" description="Polar residues" evidence="1">
    <location>
        <begin position="1"/>
        <end position="13"/>
    </location>
</feature>
<dbReference type="PANTHER" id="PTHR34835">
    <property type="entry name" value="OS07G0283600 PROTEIN-RELATED"/>
    <property type="match status" value="1"/>
</dbReference>
<evidence type="ECO:0000313" key="2">
    <source>
        <dbReference type="EMBL" id="KAK9078728.1"/>
    </source>
</evidence>
<protein>
    <recommendedName>
        <fullName evidence="4">Ubiquitin-like protease family profile domain-containing protein</fullName>
    </recommendedName>
</protein>
<dbReference type="Gene3D" id="3.40.395.10">
    <property type="entry name" value="Adenoviral Proteinase, Chain A"/>
    <property type="match status" value="1"/>
</dbReference>
<reference evidence="2 3" key="1">
    <citation type="submission" date="2024-04" db="EMBL/GenBank/DDBJ databases">
        <title>The reference genome of an endangered Asteraceae, Deinandra increscens subsp. villosa, native to the Central Coast of California.</title>
        <authorList>
            <person name="Guilliams M."/>
            <person name="Hasenstab-Lehman K."/>
            <person name="Meyer R."/>
            <person name="Mcevoy S."/>
        </authorList>
    </citation>
    <scope>NUCLEOTIDE SEQUENCE [LARGE SCALE GENOMIC DNA]</scope>
    <source>
        <tissue evidence="2">Leaf</tissue>
    </source>
</reference>
<feature type="compositionally biased region" description="Acidic residues" evidence="1">
    <location>
        <begin position="483"/>
        <end position="495"/>
    </location>
</feature>